<comment type="caution">
    <text evidence="2">The sequence shown here is derived from an EMBL/GenBank/DDBJ whole genome shotgun (WGS) entry which is preliminary data.</text>
</comment>
<organism evidence="2 3">
    <name type="scientific">Streptomyces carpinensis</name>
    <dbReference type="NCBI Taxonomy" id="66369"/>
    <lineage>
        <taxon>Bacteria</taxon>
        <taxon>Bacillati</taxon>
        <taxon>Actinomycetota</taxon>
        <taxon>Actinomycetes</taxon>
        <taxon>Kitasatosporales</taxon>
        <taxon>Streptomycetaceae</taxon>
        <taxon>Streptomyces</taxon>
    </lineage>
</organism>
<proteinExistence type="predicted"/>
<protein>
    <submittedName>
        <fullName evidence="2">Uncharacterized protein</fullName>
    </submittedName>
</protein>
<evidence type="ECO:0000313" key="3">
    <source>
        <dbReference type="Proteomes" id="UP001458415"/>
    </source>
</evidence>
<feature type="compositionally biased region" description="Acidic residues" evidence="1">
    <location>
        <begin position="411"/>
        <end position="421"/>
    </location>
</feature>
<sequence>MRPELAAAASRYIDRKLVRGSGAASMGGNDQAWQGRAWDLYHLVPEVRFAANYIGNAMSGAVLFAGRRAEDGSIERASDDHRASEIVAQIAGGPDGQAKLLGAFGRHLMVPGEGWIVIRPNSEVLSPDAPEDGHDWRVLSTREVKQQSGKLTAEIDGEDVPIPAGDPENLDPDGPVALRVWEPDPERSIEADSPVRSAIDLLEELLLLNAAVKAIARSRLTGRGILLVPKGTRFPTTPTQGDAEDDLIEILMTVAETAIREPESAAATVPIVLEVPADSISDFKLLTFESNFDELALRLREEAIKRFATGLEIPAEILLGLGDTNHWGAWALTSEAIRMGVEPKLATVAHALTQQWLRPLLQAENVEDWHRWLVWYDTAPLRVRTNRAETALQAYDRGVISAEALRRETGFTDDDAPGAEEEAARNQQNTDQNQQDQDQGQDQQDQNPPTKPDLPVDETTDEPNTLPASAAARASDGLLAAADGLIWAALSSAGDKLLRTPICPRPERARAREFQPAALHTVLKVEPGQVEQYRLLDGAWRRVPEIAKRYGLDPDCLTASLDSYARELIAAGIEHSYEVVPGVLTSCLGLAA</sequence>
<evidence type="ECO:0000313" key="2">
    <source>
        <dbReference type="EMBL" id="MER6977761.1"/>
    </source>
</evidence>
<gene>
    <name evidence="2" type="ORF">ABT317_12250</name>
</gene>
<keyword evidence="3" id="KW-1185">Reference proteome</keyword>
<feature type="region of interest" description="Disordered" evidence="1">
    <location>
        <begin position="410"/>
        <end position="466"/>
    </location>
</feature>
<feature type="compositionally biased region" description="Low complexity" evidence="1">
    <location>
        <begin position="426"/>
        <end position="447"/>
    </location>
</feature>
<dbReference type="EMBL" id="JBEPCU010000157">
    <property type="protein sequence ID" value="MER6977761.1"/>
    <property type="molecule type" value="Genomic_DNA"/>
</dbReference>
<name>A0ABV1W1V4_9ACTN</name>
<dbReference type="Proteomes" id="UP001458415">
    <property type="component" value="Unassembled WGS sequence"/>
</dbReference>
<accession>A0ABV1W1V4</accession>
<reference evidence="2 3" key="1">
    <citation type="submission" date="2024-06" db="EMBL/GenBank/DDBJ databases">
        <title>The Natural Products Discovery Center: Release of the First 8490 Sequenced Strains for Exploring Actinobacteria Biosynthetic Diversity.</title>
        <authorList>
            <person name="Kalkreuter E."/>
            <person name="Kautsar S.A."/>
            <person name="Yang D."/>
            <person name="Bader C.D."/>
            <person name="Teijaro C.N."/>
            <person name="Fluegel L."/>
            <person name="Davis C.M."/>
            <person name="Simpson J.R."/>
            <person name="Lauterbach L."/>
            <person name="Steele A.D."/>
            <person name="Gui C."/>
            <person name="Meng S."/>
            <person name="Li G."/>
            <person name="Viehrig K."/>
            <person name="Ye F."/>
            <person name="Su P."/>
            <person name="Kiefer A.F."/>
            <person name="Nichols A."/>
            <person name="Cepeda A.J."/>
            <person name="Yan W."/>
            <person name="Fan B."/>
            <person name="Jiang Y."/>
            <person name="Adhikari A."/>
            <person name="Zheng C.-J."/>
            <person name="Schuster L."/>
            <person name="Cowan T.M."/>
            <person name="Smanski M.J."/>
            <person name="Chevrette M.G."/>
            <person name="De Carvalho L.P.S."/>
            <person name="Shen B."/>
        </authorList>
    </citation>
    <scope>NUCLEOTIDE SEQUENCE [LARGE SCALE GENOMIC DNA]</scope>
    <source>
        <strain evidence="2 3">NPDC000634</strain>
    </source>
</reference>
<evidence type="ECO:0000256" key="1">
    <source>
        <dbReference type="SAM" id="MobiDB-lite"/>
    </source>
</evidence>